<dbReference type="RefSeq" id="XP_055894600.1">
    <property type="nucleotide sequence ID" value="XM_056038625.1"/>
</dbReference>
<proteinExistence type="predicted"/>
<dbReference type="Pfam" id="PF10269">
    <property type="entry name" value="Tmemb_185A"/>
    <property type="match status" value="1"/>
</dbReference>
<name>A0A9W3B559_BIOGL</name>
<sequence length="168" mass="19049">MQTRSVSVCVVCRDCSYCSTKLSKIKLSIIILCAAMLLKLKEVVQWTRMTAFELFLHLLSILIFSVLLATKLERHLAASWPTVFSPLFICDGLNAYLCLIVFVRQFREYELKQASLRVAGSLLVNGLIFTFKLLLCQKLVTGNLSCSEVFAPLFVLSTFLMIRACRMH</sequence>
<dbReference type="OMA" id="LNTYFCA"/>
<keyword evidence="1" id="KW-0472">Membrane</keyword>
<dbReference type="GO" id="GO:0006874">
    <property type="term" value="P:intracellular calcium ion homeostasis"/>
    <property type="evidence" value="ECO:0007669"/>
    <property type="project" value="TreeGrafter"/>
</dbReference>
<feature type="transmembrane region" description="Helical" evidence="1">
    <location>
        <begin position="141"/>
        <end position="162"/>
    </location>
</feature>
<protein>
    <submittedName>
        <fullName evidence="3">Transmembrane protein 203-like isoform X1</fullName>
    </submittedName>
</protein>
<dbReference type="CDD" id="cd22816">
    <property type="entry name" value="TMEM203"/>
    <property type="match status" value="1"/>
</dbReference>
<feature type="transmembrane region" description="Helical" evidence="1">
    <location>
        <begin position="115"/>
        <end position="135"/>
    </location>
</feature>
<dbReference type="PANTHER" id="PTHR13568:SF9">
    <property type="entry name" value="TRANSMEMBRANE PROTEIN 203"/>
    <property type="match status" value="1"/>
</dbReference>
<keyword evidence="2" id="KW-1185">Reference proteome</keyword>
<gene>
    <name evidence="3" type="primary">LOC106069344</name>
</gene>
<accession>A0A9W3B559</accession>
<dbReference type="GeneID" id="106069344"/>
<organism evidence="2 3">
    <name type="scientific">Biomphalaria glabrata</name>
    <name type="common">Bloodfluke planorb</name>
    <name type="synonym">Freshwater snail</name>
    <dbReference type="NCBI Taxonomy" id="6526"/>
    <lineage>
        <taxon>Eukaryota</taxon>
        <taxon>Metazoa</taxon>
        <taxon>Spiralia</taxon>
        <taxon>Lophotrochozoa</taxon>
        <taxon>Mollusca</taxon>
        <taxon>Gastropoda</taxon>
        <taxon>Heterobranchia</taxon>
        <taxon>Euthyneura</taxon>
        <taxon>Panpulmonata</taxon>
        <taxon>Hygrophila</taxon>
        <taxon>Lymnaeoidea</taxon>
        <taxon>Planorbidae</taxon>
        <taxon>Biomphalaria</taxon>
    </lineage>
</organism>
<dbReference type="GO" id="GO:0005783">
    <property type="term" value="C:endoplasmic reticulum"/>
    <property type="evidence" value="ECO:0007669"/>
    <property type="project" value="TreeGrafter"/>
</dbReference>
<dbReference type="InterPro" id="IPR019396">
    <property type="entry name" value="TM_Fragile-X-F-assoc"/>
</dbReference>
<keyword evidence="1" id="KW-1133">Transmembrane helix</keyword>
<feature type="transmembrane region" description="Helical" evidence="1">
    <location>
        <begin position="82"/>
        <end position="103"/>
    </location>
</feature>
<dbReference type="Proteomes" id="UP001165740">
    <property type="component" value="Chromosome 8"/>
</dbReference>
<reference evidence="3" key="1">
    <citation type="submission" date="2025-08" db="UniProtKB">
        <authorList>
            <consortium name="RefSeq"/>
        </authorList>
    </citation>
    <scope>IDENTIFICATION</scope>
</reference>
<dbReference type="OrthoDB" id="6234541at2759"/>
<evidence type="ECO:0000256" key="1">
    <source>
        <dbReference type="SAM" id="Phobius"/>
    </source>
</evidence>
<dbReference type="AlphaFoldDB" id="A0A9W3B559"/>
<dbReference type="PANTHER" id="PTHR13568">
    <property type="entry name" value="FAM11A, B PROTEIN"/>
    <property type="match status" value="1"/>
</dbReference>
<evidence type="ECO:0000313" key="3">
    <source>
        <dbReference type="RefSeq" id="XP_055894600.1"/>
    </source>
</evidence>
<feature type="transmembrane region" description="Helical" evidence="1">
    <location>
        <begin position="52"/>
        <end position="70"/>
    </location>
</feature>
<evidence type="ECO:0000313" key="2">
    <source>
        <dbReference type="Proteomes" id="UP001165740"/>
    </source>
</evidence>
<keyword evidence="1" id="KW-0812">Transmembrane</keyword>